<dbReference type="RefSeq" id="WP_176975480.1">
    <property type="nucleotide sequence ID" value="NZ_JABZEO010000003.1"/>
</dbReference>
<keyword evidence="4" id="KW-1185">Reference proteome</keyword>
<feature type="domain" description="Wadjet protein JetD C-terminal" evidence="1">
    <location>
        <begin position="204"/>
        <end position="381"/>
    </location>
</feature>
<dbReference type="PIRSF" id="PIRSF028408">
    <property type="entry name" value="UCP028408"/>
    <property type="match status" value="1"/>
</dbReference>
<dbReference type="Pfam" id="PF09983">
    <property type="entry name" value="JetD_C"/>
    <property type="match status" value="1"/>
</dbReference>
<reference evidence="3 4" key="1">
    <citation type="submission" date="2020-06" db="EMBL/GenBank/DDBJ databases">
        <title>Whole-genome sequence of Allochromatium humboldtianum DSM 21881, type strain.</title>
        <authorList>
            <person name="Kyndt J.A."/>
            <person name="Meyer T.E."/>
        </authorList>
    </citation>
    <scope>NUCLEOTIDE SEQUENCE [LARGE SCALE GENOMIC DNA]</scope>
    <source>
        <strain evidence="3 4">DSM 21881</strain>
    </source>
</reference>
<feature type="domain" description="DUF3322" evidence="2">
    <location>
        <begin position="4"/>
        <end position="186"/>
    </location>
</feature>
<dbReference type="Proteomes" id="UP000592294">
    <property type="component" value="Unassembled WGS sequence"/>
</dbReference>
<dbReference type="InterPro" id="IPR024537">
    <property type="entry name" value="DUF3322"/>
</dbReference>
<sequence>MKLPEDVRQLLARRFQSKHRSWLAGEAGENQWPLKIALGVPTEQAALRQVEGVRVWVSAWHHWHGPGALSWCERRWKTLGVQRVPDTLILNGPDEVAQWIGEGTRWEQAQSRYQTLIARWPLLARPLRKYFDVLADYGDADFRRMADMLAWIASHPNSGLYPRQLPVSGLDSKWLDGRTGLLKDLMAAIQGDAANDLDFYERCGLKAPPLLVRMRILDQGLRTRISGMGDITAPVEDLGRIHLPASHVFIVENLQTGLAMSDMPGAVVFMRLGYNVNVLAELPWLTHAQCIYWGDLDTHGFAILHRARSYLPGLRSVLMDEDTLLRHKALWVDEKEQHAAAELTLLNETEREVYQGLKQQRWGQNVRLEQERIAWDAAWPTLQRLVGTL</sequence>
<organism evidence="3 4">
    <name type="scientific">Allochromatium humboldtianum</name>
    <dbReference type="NCBI Taxonomy" id="504901"/>
    <lineage>
        <taxon>Bacteria</taxon>
        <taxon>Pseudomonadati</taxon>
        <taxon>Pseudomonadota</taxon>
        <taxon>Gammaproteobacteria</taxon>
        <taxon>Chromatiales</taxon>
        <taxon>Chromatiaceae</taxon>
        <taxon>Allochromatium</taxon>
    </lineage>
</organism>
<dbReference type="Pfam" id="PF11795">
    <property type="entry name" value="DUF3322"/>
    <property type="match status" value="1"/>
</dbReference>
<gene>
    <name evidence="3" type="ORF">HW932_05460</name>
</gene>
<name>A0A850R4V0_9GAMM</name>
<dbReference type="InterPro" id="IPR014544">
    <property type="entry name" value="UCP028408"/>
</dbReference>
<dbReference type="InterPro" id="IPR024534">
    <property type="entry name" value="JetD_C"/>
</dbReference>
<evidence type="ECO:0000313" key="3">
    <source>
        <dbReference type="EMBL" id="NVZ08704.1"/>
    </source>
</evidence>
<proteinExistence type="predicted"/>
<evidence type="ECO:0000259" key="2">
    <source>
        <dbReference type="Pfam" id="PF11795"/>
    </source>
</evidence>
<protein>
    <recommendedName>
        <fullName evidence="5">DUF3322 and DUF2220 domain-containing protein</fullName>
    </recommendedName>
</protein>
<dbReference type="AlphaFoldDB" id="A0A850R4V0"/>
<dbReference type="EMBL" id="JABZEO010000003">
    <property type="protein sequence ID" value="NVZ08704.1"/>
    <property type="molecule type" value="Genomic_DNA"/>
</dbReference>
<evidence type="ECO:0000259" key="1">
    <source>
        <dbReference type="Pfam" id="PF09983"/>
    </source>
</evidence>
<comment type="caution">
    <text evidence="3">The sequence shown here is derived from an EMBL/GenBank/DDBJ whole genome shotgun (WGS) entry which is preliminary data.</text>
</comment>
<accession>A0A850R4V0</accession>
<evidence type="ECO:0000313" key="4">
    <source>
        <dbReference type="Proteomes" id="UP000592294"/>
    </source>
</evidence>
<evidence type="ECO:0008006" key="5">
    <source>
        <dbReference type="Google" id="ProtNLM"/>
    </source>
</evidence>